<dbReference type="EMBL" id="KI968703">
    <property type="protein sequence ID" value="EUN30750.1"/>
    <property type="molecule type" value="Genomic_DNA"/>
</dbReference>
<dbReference type="GeneID" id="26259045"/>
<reference evidence="4 5" key="1">
    <citation type="journal article" date="2013" name="PLoS Genet.">
        <title>Comparative genome structure, secondary metabolite, and effector coding capacity across Cochliobolus pathogens.</title>
        <authorList>
            <person name="Condon B.J."/>
            <person name="Leng Y."/>
            <person name="Wu D."/>
            <person name="Bushley K.E."/>
            <person name="Ohm R.A."/>
            <person name="Otillar R."/>
            <person name="Martin J."/>
            <person name="Schackwitz W."/>
            <person name="Grimwood J."/>
            <person name="MohdZainudin N."/>
            <person name="Xue C."/>
            <person name="Wang R."/>
            <person name="Manning V.A."/>
            <person name="Dhillon B."/>
            <person name="Tu Z.J."/>
            <person name="Steffenson B.J."/>
            <person name="Salamov A."/>
            <person name="Sun H."/>
            <person name="Lowry S."/>
            <person name="LaButti K."/>
            <person name="Han J."/>
            <person name="Copeland A."/>
            <person name="Lindquist E."/>
            <person name="Barry K."/>
            <person name="Schmutz J."/>
            <person name="Baker S.E."/>
            <person name="Ciuffetti L.M."/>
            <person name="Grigoriev I.V."/>
            <person name="Zhong S."/>
            <person name="Turgeon B.G."/>
        </authorList>
    </citation>
    <scope>NUCLEOTIDE SEQUENCE [LARGE SCALE GENOMIC DNA]</scope>
    <source>
        <strain evidence="4 5">FI3</strain>
    </source>
</reference>
<name>W7EXW2_BIPV3</name>
<dbReference type="InterPro" id="IPR036770">
    <property type="entry name" value="Ankyrin_rpt-contain_sf"/>
</dbReference>
<dbReference type="RefSeq" id="XP_014560347.1">
    <property type="nucleotide sequence ID" value="XM_014704861.1"/>
</dbReference>
<dbReference type="Gene3D" id="1.25.40.20">
    <property type="entry name" value="Ankyrin repeat-containing domain"/>
    <property type="match status" value="1"/>
</dbReference>
<dbReference type="PROSITE" id="PS50297">
    <property type="entry name" value="ANK_REP_REGION"/>
    <property type="match status" value="1"/>
</dbReference>
<evidence type="ECO:0000313" key="5">
    <source>
        <dbReference type="Proteomes" id="UP000054337"/>
    </source>
</evidence>
<feature type="repeat" description="ANK" evidence="3">
    <location>
        <begin position="33"/>
        <end position="61"/>
    </location>
</feature>
<evidence type="ECO:0000256" key="2">
    <source>
        <dbReference type="ARBA" id="ARBA00023043"/>
    </source>
</evidence>
<evidence type="ECO:0000313" key="4">
    <source>
        <dbReference type="EMBL" id="EUN30750.1"/>
    </source>
</evidence>
<dbReference type="Proteomes" id="UP000054337">
    <property type="component" value="Unassembled WGS sequence"/>
</dbReference>
<sequence>MVGPLHYAALLGLAQVTKLLLNEQSEIIAPSGYHDIPLHAAATEGHLEVVKILLDVGADCN</sequence>
<dbReference type="PANTHER" id="PTHR24171">
    <property type="entry name" value="ANKYRIN REPEAT DOMAIN-CONTAINING PROTEIN 39-RELATED"/>
    <property type="match status" value="1"/>
</dbReference>
<proteinExistence type="predicted"/>
<dbReference type="Pfam" id="PF12796">
    <property type="entry name" value="Ank_2"/>
    <property type="match status" value="1"/>
</dbReference>
<gene>
    <name evidence="4" type="ORF">COCVIDRAFT_89551</name>
</gene>
<keyword evidence="1" id="KW-0677">Repeat</keyword>
<protein>
    <submittedName>
        <fullName evidence="4">Uncharacterized protein</fullName>
    </submittedName>
</protein>
<keyword evidence="5" id="KW-1185">Reference proteome</keyword>
<dbReference type="AlphaFoldDB" id="W7EXW2"/>
<feature type="non-terminal residue" evidence="4">
    <location>
        <position position="61"/>
    </location>
</feature>
<dbReference type="SUPFAM" id="SSF48403">
    <property type="entry name" value="Ankyrin repeat"/>
    <property type="match status" value="1"/>
</dbReference>
<evidence type="ECO:0000256" key="1">
    <source>
        <dbReference type="ARBA" id="ARBA00022737"/>
    </source>
</evidence>
<keyword evidence="2 3" id="KW-0040">ANK repeat</keyword>
<dbReference type="InterPro" id="IPR002110">
    <property type="entry name" value="Ankyrin_rpt"/>
</dbReference>
<evidence type="ECO:0000256" key="3">
    <source>
        <dbReference type="PROSITE-ProRule" id="PRU00023"/>
    </source>
</evidence>
<accession>W7EXW2</accession>
<dbReference type="PROSITE" id="PS50088">
    <property type="entry name" value="ANK_REPEAT"/>
    <property type="match status" value="1"/>
</dbReference>
<organism evidence="4 5">
    <name type="scientific">Bipolaris victoriae (strain FI3)</name>
    <name type="common">Victoria blight of oats agent</name>
    <name type="synonym">Cochliobolus victoriae</name>
    <dbReference type="NCBI Taxonomy" id="930091"/>
    <lineage>
        <taxon>Eukaryota</taxon>
        <taxon>Fungi</taxon>
        <taxon>Dikarya</taxon>
        <taxon>Ascomycota</taxon>
        <taxon>Pezizomycotina</taxon>
        <taxon>Dothideomycetes</taxon>
        <taxon>Pleosporomycetidae</taxon>
        <taxon>Pleosporales</taxon>
        <taxon>Pleosporineae</taxon>
        <taxon>Pleosporaceae</taxon>
        <taxon>Bipolaris</taxon>
    </lineage>
</organism>
<dbReference type="HOGENOM" id="CLU_000134_45_9_1"/>